<evidence type="ECO:0000313" key="1">
    <source>
        <dbReference type="EMBL" id="TDK67671.1"/>
    </source>
</evidence>
<comment type="caution">
    <text evidence="1">The sequence shown here is derived from an EMBL/GenBank/DDBJ whole genome shotgun (WGS) entry which is preliminary data.</text>
</comment>
<dbReference type="EMBL" id="SMYL01000002">
    <property type="protein sequence ID" value="TDK67671.1"/>
    <property type="molecule type" value="Genomic_DNA"/>
</dbReference>
<dbReference type="OrthoDB" id="9811176at2"/>
<name>A0A4R5W4P1_9BURK</name>
<dbReference type="Gene3D" id="3.40.50.300">
    <property type="entry name" value="P-loop containing nucleotide triphosphate hydrolases"/>
    <property type="match status" value="1"/>
</dbReference>
<dbReference type="InterPro" id="IPR047610">
    <property type="entry name" value="ImuA_translesion"/>
</dbReference>
<proteinExistence type="predicted"/>
<sequence>MASETAAAVNPAAPIFNPAALPELQGVWRANQMAVSRTATCSTGFDIIDDELPSRGWPRSALIELLLQQSGIGEMQLLKPVLSQLSVKQKIVLVQPPYLPQAMACKSWGIATHNLLWIKTASAADALWATEQILKNGCGGAVILWQSNVRNESLRRLHLAAQSTDTWLWLMRPLTARMDSSPAQLRIALRPAAGGISLKIVKRRGPLSGQRLFIPLVTMPVSRHPLEQQNAPVVVRTRPVVGTRSDTSILV</sequence>
<organism evidence="1 2">
    <name type="scientific">Sapientia aquatica</name>
    <dbReference type="NCBI Taxonomy" id="1549640"/>
    <lineage>
        <taxon>Bacteria</taxon>
        <taxon>Pseudomonadati</taxon>
        <taxon>Pseudomonadota</taxon>
        <taxon>Betaproteobacteria</taxon>
        <taxon>Burkholderiales</taxon>
        <taxon>Oxalobacteraceae</taxon>
        <taxon>Sapientia</taxon>
    </lineage>
</organism>
<accession>A0A4R5W4P1</accession>
<protein>
    <submittedName>
        <fullName evidence="1">Translesion DNA synthesis-associated protein ImuA</fullName>
    </submittedName>
</protein>
<dbReference type="AlphaFoldDB" id="A0A4R5W4P1"/>
<dbReference type="InterPro" id="IPR027417">
    <property type="entry name" value="P-loop_NTPase"/>
</dbReference>
<dbReference type="SUPFAM" id="SSF52540">
    <property type="entry name" value="P-loop containing nucleoside triphosphate hydrolases"/>
    <property type="match status" value="1"/>
</dbReference>
<reference evidence="1 2" key="1">
    <citation type="submission" date="2019-03" db="EMBL/GenBank/DDBJ databases">
        <title>Sapientia aquatica gen. nov., sp. nov., isolated from a crater lake.</title>
        <authorList>
            <person name="Felfoldi T."/>
            <person name="Szabo A."/>
            <person name="Toth E."/>
            <person name="Schumann P."/>
            <person name="Keki Z."/>
            <person name="Marialigeti K."/>
            <person name="Mathe I."/>
        </authorList>
    </citation>
    <scope>NUCLEOTIDE SEQUENCE [LARGE SCALE GENOMIC DNA]</scope>
    <source>
        <strain evidence="1 2">SA-152</strain>
    </source>
</reference>
<dbReference type="Proteomes" id="UP000294829">
    <property type="component" value="Unassembled WGS sequence"/>
</dbReference>
<dbReference type="NCBIfam" id="NF033429">
    <property type="entry name" value="ImuA_translesion"/>
    <property type="match status" value="1"/>
</dbReference>
<gene>
    <name evidence="1" type="primary">imuA</name>
    <name evidence="1" type="ORF">E2I14_07440</name>
</gene>
<keyword evidence="2" id="KW-1185">Reference proteome</keyword>
<evidence type="ECO:0000313" key="2">
    <source>
        <dbReference type="Proteomes" id="UP000294829"/>
    </source>
</evidence>